<protein>
    <recommendedName>
        <fullName evidence="4">YcxB-like protein domain-containing protein</fullName>
    </recommendedName>
</protein>
<proteinExistence type="predicted"/>
<evidence type="ECO:0000313" key="3">
    <source>
        <dbReference type="Proteomes" id="UP001370348"/>
    </source>
</evidence>
<feature type="transmembrane region" description="Helical" evidence="1">
    <location>
        <begin position="49"/>
        <end position="82"/>
    </location>
</feature>
<name>A0ABZ2LVQ2_9BACT</name>
<keyword evidence="3" id="KW-1185">Reference proteome</keyword>
<keyword evidence="1" id="KW-1133">Transmembrane helix</keyword>
<dbReference type="Proteomes" id="UP001370348">
    <property type="component" value="Chromosome"/>
</dbReference>
<keyword evidence="1" id="KW-0472">Membrane</keyword>
<sequence length="210" mass="23311">MRMQAPAPNPALARPRPPLRVPLGFAVDALEREDLLRITFGRELRRWNFLAGVALSVFTASLVVLMLVLGSALAFVALFLPIVHAGRAARRAFSSTTGVASVTASREAITVHYGPRSSREPLVLGARDVIQLYVALNRELQMPPAVSTRKMQTRFPRWNETYALCALLTDGRRVLLVPRLPNRDQARFLEHAIEMHLGMVDIPVDGELPM</sequence>
<gene>
    <name evidence="2" type="ORF">LZC94_42120</name>
</gene>
<organism evidence="2 3">
    <name type="scientific">Pendulispora albinea</name>
    <dbReference type="NCBI Taxonomy" id="2741071"/>
    <lineage>
        <taxon>Bacteria</taxon>
        <taxon>Pseudomonadati</taxon>
        <taxon>Myxococcota</taxon>
        <taxon>Myxococcia</taxon>
        <taxon>Myxococcales</taxon>
        <taxon>Sorangiineae</taxon>
        <taxon>Pendulisporaceae</taxon>
        <taxon>Pendulispora</taxon>
    </lineage>
</organism>
<keyword evidence="1" id="KW-0812">Transmembrane</keyword>
<evidence type="ECO:0000313" key="2">
    <source>
        <dbReference type="EMBL" id="WXB14410.1"/>
    </source>
</evidence>
<evidence type="ECO:0000256" key="1">
    <source>
        <dbReference type="SAM" id="Phobius"/>
    </source>
</evidence>
<dbReference type="RefSeq" id="WP_394824030.1">
    <property type="nucleotide sequence ID" value="NZ_CP089984.1"/>
</dbReference>
<reference evidence="2 3" key="1">
    <citation type="submission" date="2021-12" db="EMBL/GenBank/DDBJ databases">
        <title>Discovery of the Pendulisporaceae a myxobacterial family with distinct sporulation behavior and unique specialized metabolism.</title>
        <authorList>
            <person name="Garcia R."/>
            <person name="Popoff A."/>
            <person name="Bader C.D."/>
            <person name="Loehr J."/>
            <person name="Walesch S."/>
            <person name="Walt C."/>
            <person name="Boldt J."/>
            <person name="Bunk B."/>
            <person name="Haeckl F.J.F.P.J."/>
            <person name="Gunesch A.P."/>
            <person name="Birkelbach J."/>
            <person name="Nuebel U."/>
            <person name="Pietschmann T."/>
            <person name="Bach T."/>
            <person name="Mueller R."/>
        </authorList>
    </citation>
    <scope>NUCLEOTIDE SEQUENCE [LARGE SCALE GENOMIC DNA]</scope>
    <source>
        <strain evidence="2 3">MSr11954</strain>
    </source>
</reference>
<evidence type="ECO:0008006" key="4">
    <source>
        <dbReference type="Google" id="ProtNLM"/>
    </source>
</evidence>
<accession>A0ABZ2LVQ2</accession>
<dbReference type="EMBL" id="CP089984">
    <property type="protein sequence ID" value="WXB14410.1"/>
    <property type="molecule type" value="Genomic_DNA"/>
</dbReference>